<comment type="caution">
    <text evidence="1">The sequence shown here is derived from an EMBL/GenBank/DDBJ whole genome shotgun (WGS) entry which is preliminary data.</text>
</comment>
<accession>A0ABR2S2F3</accession>
<gene>
    <name evidence="1" type="ORF">V6N11_034153</name>
</gene>
<evidence type="ECO:0000313" key="1">
    <source>
        <dbReference type="EMBL" id="KAK9019114.1"/>
    </source>
</evidence>
<evidence type="ECO:0000313" key="2">
    <source>
        <dbReference type="Proteomes" id="UP001396334"/>
    </source>
</evidence>
<reference evidence="1 2" key="1">
    <citation type="journal article" date="2024" name="G3 (Bethesda)">
        <title>Genome assembly of Hibiscus sabdariffa L. provides insights into metabolisms of medicinal natural products.</title>
        <authorList>
            <person name="Kim T."/>
        </authorList>
    </citation>
    <scope>NUCLEOTIDE SEQUENCE [LARGE SCALE GENOMIC DNA]</scope>
    <source>
        <strain evidence="1">TK-2024</strain>
        <tissue evidence="1">Old leaves</tissue>
    </source>
</reference>
<organism evidence="1 2">
    <name type="scientific">Hibiscus sabdariffa</name>
    <name type="common">roselle</name>
    <dbReference type="NCBI Taxonomy" id="183260"/>
    <lineage>
        <taxon>Eukaryota</taxon>
        <taxon>Viridiplantae</taxon>
        <taxon>Streptophyta</taxon>
        <taxon>Embryophyta</taxon>
        <taxon>Tracheophyta</taxon>
        <taxon>Spermatophyta</taxon>
        <taxon>Magnoliopsida</taxon>
        <taxon>eudicotyledons</taxon>
        <taxon>Gunneridae</taxon>
        <taxon>Pentapetalae</taxon>
        <taxon>rosids</taxon>
        <taxon>malvids</taxon>
        <taxon>Malvales</taxon>
        <taxon>Malvaceae</taxon>
        <taxon>Malvoideae</taxon>
        <taxon>Hibiscus</taxon>
    </lineage>
</organism>
<dbReference type="Proteomes" id="UP001396334">
    <property type="component" value="Unassembled WGS sequence"/>
</dbReference>
<dbReference type="EMBL" id="JBBPBN010000018">
    <property type="protein sequence ID" value="KAK9019114.1"/>
    <property type="molecule type" value="Genomic_DNA"/>
</dbReference>
<keyword evidence="2" id="KW-1185">Reference proteome</keyword>
<protein>
    <submittedName>
        <fullName evidence="1">Uncharacterized protein</fullName>
    </submittedName>
</protein>
<sequence length="81" mass="9315">MINARMRMSPCWDNCNKDNHHFPSHLRGLSFAKLVNRETRCFEGMEEEGEGGSNKNVEKFLSSSLASHVHNFVKMIIGFEE</sequence>
<proteinExistence type="predicted"/>
<name>A0ABR2S2F3_9ROSI</name>